<dbReference type="Pfam" id="PF26537">
    <property type="entry name" value="Phi812_weld_lid"/>
    <property type="match status" value="1"/>
</dbReference>
<gene>
    <name evidence="6" type="ORF">PM56_093</name>
</gene>
<evidence type="ECO:0000259" key="5">
    <source>
        <dbReference type="PROSITE" id="PS51935"/>
    </source>
</evidence>
<keyword evidence="2" id="KW-0645">Protease</keyword>
<evidence type="ECO:0000256" key="4">
    <source>
        <dbReference type="ARBA" id="ARBA00022807"/>
    </source>
</evidence>
<feature type="domain" description="NlpC/P60" evidence="5">
    <location>
        <begin position="146"/>
        <end position="290"/>
    </location>
</feature>
<dbReference type="InterPro" id="IPR000064">
    <property type="entry name" value="NLP_P60_dom"/>
</dbReference>
<organism evidence="6 7">
    <name type="scientific">Staphylococcus phage PM56</name>
    <dbReference type="NCBI Taxonomy" id="2834980"/>
    <lineage>
        <taxon>Viruses</taxon>
        <taxon>Duplodnaviria</taxon>
        <taxon>Heunggongvirae</taxon>
        <taxon>Uroviricota</taxon>
        <taxon>Caudoviricetes</taxon>
        <taxon>Herelleviridae</taxon>
        <taxon>Twortvirinae</taxon>
        <taxon>Silviavirus</taxon>
        <taxon>Silviavirus remus</taxon>
    </lineage>
</organism>
<dbReference type="GO" id="GO:0001897">
    <property type="term" value="P:symbiont-mediated cytolysis of host cell"/>
    <property type="evidence" value="ECO:0007669"/>
    <property type="project" value="UniProtKB-ARBA"/>
</dbReference>
<accession>A0A8E5KAR9</accession>
<dbReference type="InterPro" id="IPR038765">
    <property type="entry name" value="Papain-like_cys_pep_sf"/>
</dbReference>
<dbReference type="SUPFAM" id="SSF54001">
    <property type="entry name" value="Cysteine proteinases"/>
    <property type="match status" value="1"/>
</dbReference>
<dbReference type="Proteomes" id="UP000676717">
    <property type="component" value="Segment"/>
</dbReference>
<evidence type="ECO:0000256" key="2">
    <source>
        <dbReference type="ARBA" id="ARBA00022670"/>
    </source>
</evidence>
<reference evidence="6" key="1">
    <citation type="journal article" date="2021" name="Pharmaceuticals (Basel)">
        <title>epsilon(2)-Phages Are Naturally Bred and Have a Vastly Improved Host Range in Staphylococcus aureus over Wild Type Phages.</title>
        <authorList>
            <person name="Saez Moreno D."/>
            <person name="Visram Z."/>
            <person name="Mutti M."/>
            <person name="Restrepo-Cordoba M."/>
            <person name="Hartmann S."/>
            <person name="Kremers A.I."/>
            <person name="Tisakova L."/>
            <person name="Schertler S."/>
            <person name="Wittmann J."/>
            <person name="Kalali B."/>
            <person name="Monecke S."/>
            <person name="Ehricht R."/>
            <person name="Resch G."/>
            <person name="Corsini L."/>
        </authorList>
    </citation>
    <scope>NUCLEOTIDE SEQUENCE</scope>
</reference>
<keyword evidence="4" id="KW-0788">Thiol protease</keyword>
<comment type="similarity">
    <text evidence="1">Belongs to the peptidase C40 family.</text>
</comment>
<dbReference type="GO" id="GO:0006508">
    <property type="term" value="P:proteolysis"/>
    <property type="evidence" value="ECO:0007669"/>
    <property type="project" value="UniProtKB-KW"/>
</dbReference>
<evidence type="ECO:0000313" key="6">
    <source>
        <dbReference type="EMBL" id="QVD57638.1"/>
    </source>
</evidence>
<dbReference type="GO" id="GO:0008234">
    <property type="term" value="F:cysteine-type peptidase activity"/>
    <property type="evidence" value="ECO:0007669"/>
    <property type="project" value="UniProtKB-KW"/>
</dbReference>
<evidence type="ECO:0000256" key="3">
    <source>
        <dbReference type="ARBA" id="ARBA00022801"/>
    </source>
</evidence>
<dbReference type="PROSITE" id="PS51935">
    <property type="entry name" value="NLPC_P60"/>
    <property type="match status" value="1"/>
</dbReference>
<dbReference type="InterPro" id="IPR058723">
    <property type="entry name" value="Lid_Weld"/>
</dbReference>
<keyword evidence="3" id="KW-0378">Hydrolase</keyword>
<dbReference type="Gene3D" id="3.90.1720.10">
    <property type="entry name" value="endopeptidase domain like (from Nostoc punctiforme)"/>
    <property type="match status" value="1"/>
</dbReference>
<evidence type="ECO:0000256" key="1">
    <source>
        <dbReference type="ARBA" id="ARBA00007074"/>
    </source>
</evidence>
<sequence>MATDKQVKDVIDKFIDNLFNFEVLTKEKVEEKDKEVKKITTEDVYNKVVYIRPYVGVIQSITPRQVTYDSFTNNGTDIEAKLTLRKISYTTDNLTVPTDALSTCMVHMVERNGVLVIDYFDELQNILYGSYMDNEHIFDEDVPVSTLVTLDLKENLNNYKHIQYMFKGNTDKNPFESKDIVPLDTYNLLYWMYKKRNVELKNPLTVNYFFTGKSFYTIFGKGHKYKVDIDKFKIGDILFFGRSDDNIGIYIGDKKFISLMGTFPKDNTSISTYKLDDYWDDFNGRVMRFDEDDIAWW</sequence>
<evidence type="ECO:0000313" key="7">
    <source>
        <dbReference type="Proteomes" id="UP000676717"/>
    </source>
</evidence>
<name>A0A8E5KAR9_9CAUD</name>
<protein>
    <submittedName>
        <fullName evidence="6">Tail lysin</fullName>
    </submittedName>
</protein>
<proteinExistence type="inferred from homology"/>
<dbReference type="EMBL" id="MW546071">
    <property type="protein sequence ID" value="QVD57638.1"/>
    <property type="molecule type" value="Genomic_DNA"/>
</dbReference>